<organism evidence="12 13">
    <name type="scientific">Acromyrmex insinuator</name>
    <dbReference type="NCBI Taxonomy" id="230686"/>
    <lineage>
        <taxon>Eukaryota</taxon>
        <taxon>Metazoa</taxon>
        <taxon>Ecdysozoa</taxon>
        <taxon>Arthropoda</taxon>
        <taxon>Hexapoda</taxon>
        <taxon>Insecta</taxon>
        <taxon>Pterygota</taxon>
        <taxon>Neoptera</taxon>
        <taxon>Endopterygota</taxon>
        <taxon>Hymenoptera</taxon>
        <taxon>Apocrita</taxon>
        <taxon>Aculeata</taxon>
        <taxon>Formicoidea</taxon>
        <taxon>Formicidae</taxon>
        <taxon>Myrmicinae</taxon>
        <taxon>Acromyrmex</taxon>
    </lineage>
</organism>
<comment type="caution">
    <text evidence="12">The sequence shown here is derived from an EMBL/GenBank/DDBJ whole genome shotgun (WGS) entry which is preliminary data.</text>
</comment>
<dbReference type="GO" id="GO:0016971">
    <property type="term" value="F:flavin-dependent sulfhydryl oxidase activity"/>
    <property type="evidence" value="ECO:0007669"/>
    <property type="project" value="InterPro"/>
</dbReference>
<comment type="subcellular location">
    <subcellularLocation>
        <location evidence="2">Mitochondrion intermembrane space</location>
    </subcellularLocation>
</comment>
<evidence type="ECO:0000256" key="2">
    <source>
        <dbReference type="ARBA" id="ARBA00004569"/>
    </source>
</evidence>
<dbReference type="PROSITE" id="PS51324">
    <property type="entry name" value="ERV_ALR"/>
    <property type="match status" value="1"/>
</dbReference>
<dbReference type="GO" id="GO:0050660">
    <property type="term" value="F:flavin adenine dinucleotide binding"/>
    <property type="evidence" value="ECO:0007669"/>
    <property type="project" value="TreeGrafter"/>
</dbReference>
<evidence type="ECO:0000256" key="5">
    <source>
        <dbReference type="ARBA" id="ARBA00023002"/>
    </source>
</evidence>
<proteinExistence type="predicted"/>
<sequence>MLFIITNSFRLNYIMCDFIVNAERIFTHGTNERMPSEKPCRACMDFRTWAKRQKEVYDSEKEVQKKSEQTPNARNNGIRQNCPLDKDELGSKTWAFLHTMAAYYPDHPNEKQKADMTSFFDTFSKLYPCNICAEDLQERLKYSPPQTGSQEKLSQWLCRIHNEVNKKLGKPEFDCKLVNQRWRDGWLDGSCD</sequence>
<dbReference type="PANTHER" id="PTHR12645">
    <property type="entry name" value="ALR/ERV"/>
    <property type="match status" value="1"/>
</dbReference>
<keyword evidence="6" id="KW-0496">Mitochondrion</keyword>
<keyword evidence="4 9" id="KW-0274">FAD</keyword>
<evidence type="ECO:0000256" key="10">
    <source>
        <dbReference type="SAM" id="MobiDB-lite"/>
    </source>
</evidence>
<dbReference type="Pfam" id="PF04777">
    <property type="entry name" value="Evr1_Alr"/>
    <property type="match status" value="1"/>
</dbReference>
<evidence type="ECO:0000256" key="3">
    <source>
        <dbReference type="ARBA" id="ARBA00022630"/>
    </source>
</evidence>
<protein>
    <recommendedName>
        <fullName evidence="9">Sulfhydryl oxidase</fullName>
        <ecNumber evidence="9">1.8.3.2</ecNumber>
    </recommendedName>
</protein>
<dbReference type="EC" id="1.8.3.2" evidence="9"/>
<dbReference type="EMBL" id="JAANHZ010000104">
    <property type="protein sequence ID" value="KAG5315914.1"/>
    <property type="molecule type" value="Genomic_DNA"/>
</dbReference>
<feature type="non-terminal residue" evidence="12">
    <location>
        <position position="192"/>
    </location>
</feature>
<evidence type="ECO:0000259" key="11">
    <source>
        <dbReference type="PROSITE" id="PS51324"/>
    </source>
</evidence>
<comment type="cofactor">
    <cofactor evidence="1 9">
        <name>FAD</name>
        <dbReference type="ChEBI" id="CHEBI:57692"/>
    </cofactor>
</comment>
<dbReference type="InterPro" id="IPR039799">
    <property type="entry name" value="ALR/ERV"/>
</dbReference>
<keyword evidence="7" id="KW-1015">Disulfide bond</keyword>
<name>A0A836FAS6_9HYME</name>
<keyword evidence="3 9" id="KW-0285">Flavoprotein</keyword>
<evidence type="ECO:0000256" key="4">
    <source>
        <dbReference type="ARBA" id="ARBA00022827"/>
    </source>
</evidence>
<comment type="catalytic activity">
    <reaction evidence="8 9">
        <text>2 R'C(R)SH + O2 = R'C(R)S-S(R)CR' + H2O2</text>
        <dbReference type="Rhea" id="RHEA:17357"/>
        <dbReference type="ChEBI" id="CHEBI:15379"/>
        <dbReference type="ChEBI" id="CHEBI:16240"/>
        <dbReference type="ChEBI" id="CHEBI:16520"/>
        <dbReference type="ChEBI" id="CHEBI:17412"/>
        <dbReference type="EC" id="1.8.3.2"/>
    </reaction>
</comment>
<dbReference type="PANTHER" id="PTHR12645:SF0">
    <property type="entry name" value="FAD-LINKED SULFHYDRYL OXIDASE ALR"/>
    <property type="match status" value="1"/>
</dbReference>
<keyword evidence="5 9" id="KW-0560">Oxidoreductase</keyword>
<dbReference type="SUPFAM" id="SSF69000">
    <property type="entry name" value="FAD-dependent thiol oxidase"/>
    <property type="match status" value="1"/>
</dbReference>
<feature type="compositionally biased region" description="Polar residues" evidence="10">
    <location>
        <begin position="69"/>
        <end position="79"/>
    </location>
</feature>
<evidence type="ECO:0000256" key="1">
    <source>
        <dbReference type="ARBA" id="ARBA00001974"/>
    </source>
</evidence>
<reference evidence="12" key="1">
    <citation type="submission" date="2020-02" db="EMBL/GenBank/DDBJ databases">
        <title>Relaxed selection underlies rapid genomic changes in the transitions from sociality to social parasitism in ants.</title>
        <authorList>
            <person name="Bi X."/>
        </authorList>
    </citation>
    <scope>NUCLEOTIDE SEQUENCE</scope>
    <source>
        <strain evidence="12">BGI-DK2013a</strain>
        <tissue evidence="12">Whole body</tissue>
    </source>
</reference>
<evidence type="ECO:0000313" key="13">
    <source>
        <dbReference type="Proteomes" id="UP000667349"/>
    </source>
</evidence>
<feature type="region of interest" description="Disordered" evidence="10">
    <location>
        <begin position="60"/>
        <end position="84"/>
    </location>
</feature>
<feature type="non-terminal residue" evidence="12">
    <location>
        <position position="1"/>
    </location>
</feature>
<dbReference type="Gene3D" id="1.20.120.310">
    <property type="entry name" value="ERV/ALR sulfhydryl oxidase domain"/>
    <property type="match status" value="1"/>
</dbReference>
<evidence type="ECO:0000256" key="9">
    <source>
        <dbReference type="RuleBase" id="RU371123"/>
    </source>
</evidence>
<dbReference type="GO" id="GO:0005758">
    <property type="term" value="C:mitochondrial intermembrane space"/>
    <property type="evidence" value="ECO:0007669"/>
    <property type="project" value="UniProtKB-SubCell"/>
</dbReference>
<gene>
    <name evidence="12" type="primary">Gfer</name>
    <name evidence="12" type="ORF">G6Z75_0011695</name>
</gene>
<dbReference type="AlphaFoldDB" id="A0A836FAS6"/>
<evidence type="ECO:0000256" key="6">
    <source>
        <dbReference type="ARBA" id="ARBA00023128"/>
    </source>
</evidence>
<keyword evidence="13" id="KW-1185">Reference proteome</keyword>
<dbReference type="InterPro" id="IPR017905">
    <property type="entry name" value="ERV/ALR_sulphydryl_oxidase"/>
</dbReference>
<evidence type="ECO:0000313" key="12">
    <source>
        <dbReference type="EMBL" id="KAG5315914.1"/>
    </source>
</evidence>
<dbReference type="FunFam" id="1.20.120.310:FF:000003">
    <property type="entry name" value="Sulfhydryl oxidase"/>
    <property type="match status" value="1"/>
</dbReference>
<accession>A0A836FAS6</accession>
<evidence type="ECO:0000256" key="8">
    <source>
        <dbReference type="ARBA" id="ARBA00048864"/>
    </source>
</evidence>
<dbReference type="InterPro" id="IPR036774">
    <property type="entry name" value="ERV/ALR_sulphydryl_oxid_sf"/>
</dbReference>
<feature type="domain" description="ERV/ALR sulfhydryl oxidase" evidence="11">
    <location>
        <begin position="82"/>
        <end position="182"/>
    </location>
</feature>
<dbReference type="Proteomes" id="UP000667349">
    <property type="component" value="Unassembled WGS sequence"/>
</dbReference>
<evidence type="ECO:0000256" key="7">
    <source>
        <dbReference type="ARBA" id="ARBA00023157"/>
    </source>
</evidence>